<evidence type="ECO:0000313" key="5">
    <source>
        <dbReference type="Proteomes" id="UP000248857"/>
    </source>
</evidence>
<dbReference type="GO" id="GO:0016757">
    <property type="term" value="F:glycosyltransferase activity"/>
    <property type="evidence" value="ECO:0007669"/>
    <property type="project" value="UniProtKB-KW"/>
</dbReference>
<dbReference type="Proteomes" id="UP000248857">
    <property type="component" value="Unassembled WGS sequence"/>
</dbReference>
<evidence type="ECO:0000259" key="3">
    <source>
        <dbReference type="Pfam" id="PF13439"/>
    </source>
</evidence>
<keyword evidence="5" id="KW-1185">Reference proteome</keyword>
<dbReference type="CDD" id="cd03801">
    <property type="entry name" value="GT4_PimA-like"/>
    <property type="match status" value="1"/>
</dbReference>
<comment type="caution">
    <text evidence="4">The sequence shown here is derived from an EMBL/GenBank/DDBJ whole genome shotgun (WGS) entry which is preliminary data.</text>
</comment>
<dbReference type="EC" id="2.4.1.301" evidence="4"/>
<reference evidence="4 5" key="1">
    <citation type="journal article" date="2018" name="Sci. Rep.">
        <title>A novel species of the marine cyanobacterium Acaryochloris with a unique pigment content and lifestyle.</title>
        <authorList>
            <person name="Partensky F."/>
            <person name="Six C."/>
            <person name="Ratin M."/>
            <person name="Garczarek L."/>
            <person name="Vaulot D."/>
            <person name="Probert I."/>
            <person name="Calteau A."/>
            <person name="Gourvil P."/>
            <person name="Marie D."/>
            <person name="Grebert T."/>
            <person name="Bouchier C."/>
            <person name="Le Panse S."/>
            <person name="Gachenot M."/>
            <person name="Rodriguez F."/>
            <person name="Garrido J.L."/>
        </authorList>
    </citation>
    <scope>NUCLEOTIDE SEQUENCE [LARGE SCALE GENOMIC DNA]</scope>
    <source>
        <strain evidence="4 5">RCC1774</strain>
    </source>
</reference>
<name>A0A2W1JXT3_9CYAN</name>
<evidence type="ECO:0000256" key="1">
    <source>
        <dbReference type="ARBA" id="ARBA00022679"/>
    </source>
</evidence>
<dbReference type="PANTHER" id="PTHR46401:SF2">
    <property type="entry name" value="GLYCOSYLTRANSFERASE WBBK-RELATED"/>
    <property type="match status" value="1"/>
</dbReference>
<protein>
    <submittedName>
        <fullName evidence="4">Alpha-D-kanosaminyltransferase</fullName>
        <ecNumber evidence="4">2.4.1.301</ecNumber>
    </submittedName>
</protein>
<dbReference type="Pfam" id="PF13439">
    <property type="entry name" value="Glyco_transf_4"/>
    <property type="match status" value="1"/>
</dbReference>
<keyword evidence="4" id="KW-0328">Glycosyltransferase</keyword>
<dbReference type="InterPro" id="IPR001296">
    <property type="entry name" value="Glyco_trans_1"/>
</dbReference>
<dbReference type="PANTHER" id="PTHR46401">
    <property type="entry name" value="GLYCOSYLTRANSFERASE WBBK-RELATED"/>
    <property type="match status" value="1"/>
</dbReference>
<feature type="domain" description="Glycosyl transferase family 1" evidence="2">
    <location>
        <begin position="202"/>
        <end position="353"/>
    </location>
</feature>
<dbReference type="RefSeq" id="WP_110984206.1">
    <property type="nucleotide sequence ID" value="NZ_CAWNWM010000001.1"/>
</dbReference>
<evidence type="ECO:0000313" key="4">
    <source>
        <dbReference type="EMBL" id="PZD75115.1"/>
    </source>
</evidence>
<dbReference type="SUPFAM" id="SSF53756">
    <property type="entry name" value="UDP-Glycosyltransferase/glycogen phosphorylase"/>
    <property type="match status" value="1"/>
</dbReference>
<dbReference type="EMBL" id="PQWO01000001">
    <property type="protein sequence ID" value="PZD75115.1"/>
    <property type="molecule type" value="Genomic_DNA"/>
</dbReference>
<organism evidence="4 5">
    <name type="scientific">Acaryochloris thomasi RCC1774</name>
    <dbReference type="NCBI Taxonomy" id="1764569"/>
    <lineage>
        <taxon>Bacteria</taxon>
        <taxon>Bacillati</taxon>
        <taxon>Cyanobacteriota</taxon>
        <taxon>Cyanophyceae</taxon>
        <taxon>Acaryochloridales</taxon>
        <taxon>Acaryochloridaceae</taxon>
        <taxon>Acaryochloris</taxon>
        <taxon>Acaryochloris thomasi</taxon>
    </lineage>
</organism>
<proteinExistence type="predicted"/>
<feature type="domain" description="Glycosyltransferase subfamily 4-like N-terminal" evidence="3">
    <location>
        <begin position="16"/>
        <end position="182"/>
    </location>
</feature>
<dbReference type="AlphaFoldDB" id="A0A2W1JXT3"/>
<dbReference type="GO" id="GO:0009103">
    <property type="term" value="P:lipopolysaccharide biosynthetic process"/>
    <property type="evidence" value="ECO:0007669"/>
    <property type="project" value="TreeGrafter"/>
</dbReference>
<dbReference type="InterPro" id="IPR028098">
    <property type="entry name" value="Glyco_trans_4-like_N"/>
</dbReference>
<evidence type="ECO:0000259" key="2">
    <source>
        <dbReference type="Pfam" id="PF00534"/>
    </source>
</evidence>
<keyword evidence="1 4" id="KW-0808">Transferase</keyword>
<gene>
    <name evidence="4" type="primary">kanE_2</name>
    <name evidence="4" type="ORF">C1752_00222</name>
</gene>
<dbReference type="OrthoDB" id="9795068at2"/>
<accession>A0A2W1JXT3</accession>
<dbReference type="Gene3D" id="3.40.50.2000">
    <property type="entry name" value="Glycogen Phosphorylase B"/>
    <property type="match status" value="2"/>
</dbReference>
<sequence length="389" mass="43710">MKILLTIHEELTVDSGAAGSTLMLGQAYEQLGHEVLYFSFDDLPGWMPLSLKDLLFPVFVAGYLLKDATADQFDVIDASTGDSFFWTSLFNKGEQRPVLVSRSHYLEHIEHLQCLEENRLGTLELSWYYPLYRGGINLWQVASSIRESDLVFLLNQSEKDYLSQNLEVSPEKVHIVANGIPDQFLGLASAPLLHETNETVSIALVGTYILRKGINYSVPALNAILTRFPHVKCSFYGTQRPEEQVKKEFDPDLRERISVVPHYPHASLPTLLENHQISILASNYEAFGKALIETMACGLAPIVTATAGPLEIVHDGYDALVVPLRDREAIEAALEKLLTDPAHLNQLRTQAYNTAQKYSWMQTAQERITLYDKVRMPNPSTVDYAASRQ</sequence>
<dbReference type="Pfam" id="PF00534">
    <property type="entry name" value="Glycos_transf_1"/>
    <property type="match status" value="1"/>
</dbReference>